<accession>A0ABS8MLM4</accession>
<proteinExistence type="predicted"/>
<protein>
    <submittedName>
        <fullName evidence="1">Metallophosphoesterase</fullName>
    </submittedName>
</protein>
<comment type="caution">
    <text evidence="1">The sequence shown here is derived from an EMBL/GenBank/DDBJ whole genome shotgun (WGS) entry which is preliminary data.</text>
</comment>
<name>A0ABS8MLM4_9FLAO</name>
<dbReference type="EMBL" id="JAJJMM010000001">
    <property type="protein sequence ID" value="MCC9066386.1"/>
    <property type="molecule type" value="Genomic_DNA"/>
</dbReference>
<dbReference type="SUPFAM" id="SSF56300">
    <property type="entry name" value="Metallo-dependent phosphatases"/>
    <property type="match status" value="1"/>
</dbReference>
<gene>
    <name evidence="1" type="ORF">LNP81_25635</name>
</gene>
<evidence type="ECO:0000313" key="2">
    <source>
        <dbReference type="Proteomes" id="UP001430679"/>
    </source>
</evidence>
<reference evidence="1" key="1">
    <citation type="submission" date="2021-11" db="EMBL/GenBank/DDBJ databases">
        <title>Description of novel Flavobacterium species.</title>
        <authorList>
            <person name="Saticioglu I.B."/>
            <person name="Ay H."/>
            <person name="Altun S."/>
            <person name="Duman M."/>
        </authorList>
    </citation>
    <scope>NUCLEOTIDE SEQUENCE</scope>
    <source>
        <strain evidence="1">F-30</strain>
    </source>
</reference>
<keyword evidence="2" id="KW-1185">Reference proteome</keyword>
<organism evidence="1 2">
    <name type="scientific">Flavobacterium piscisymbiosum</name>
    <dbReference type="NCBI Taxonomy" id="2893753"/>
    <lineage>
        <taxon>Bacteria</taxon>
        <taxon>Pseudomonadati</taxon>
        <taxon>Bacteroidota</taxon>
        <taxon>Flavobacteriia</taxon>
        <taxon>Flavobacteriales</taxon>
        <taxon>Flavobacteriaceae</taxon>
        <taxon>Flavobacterium</taxon>
    </lineage>
</organism>
<sequence>MSKIFFTSDHHFGHKNINKFSNRPFSSVEEMDEELIKRWNEKVNPEDEVYHLGDVGLISSAKLKIILERLNGKIYLIKGNHENAALDCAPRFEWIKDYHELSVKDKEAYNGEQFIVLFHYAIKEWNASHYGTWHLYGHYHGGLADDPTSRSIDIGVDCHNFYPLSYEEIKEIILKKDWKSPVFLRD</sequence>
<dbReference type="Gene3D" id="3.60.21.10">
    <property type="match status" value="1"/>
</dbReference>
<dbReference type="Proteomes" id="UP001430679">
    <property type="component" value="Unassembled WGS sequence"/>
</dbReference>
<dbReference type="InterPro" id="IPR029052">
    <property type="entry name" value="Metallo-depent_PP-like"/>
</dbReference>
<evidence type="ECO:0000313" key="1">
    <source>
        <dbReference type="EMBL" id="MCC9066386.1"/>
    </source>
</evidence>
<dbReference type="RefSeq" id="WP_230040299.1">
    <property type="nucleotide sequence ID" value="NZ_JAJJMM010000001.1"/>
</dbReference>